<dbReference type="Proteomes" id="UP001055879">
    <property type="component" value="Linkage Group LG08"/>
</dbReference>
<proteinExistence type="predicted"/>
<reference evidence="2" key="1">
    <citation type="journal article" date="2022" name="Mol. Ecol. Resour.">
        <title>The genomes of chicory, endive, great burdock and yacon provide insights into Asteraceae palaeo-polyploidization history and plant inulin production.</title>
        <authorList>
            <person name="Fan W."/>
            <person name="Wang S."/>
            <person name="Wang H."/>
            <person name="Wang A."/>
            <person name="Jiang F."/>
            <person name="Liu H."/>
            <person name="Zhao H."/>
            <person name="Xu D."/>
            <person name="Zhang Y."/>
        </authorList>
    </citation>
    <scope>NUCLEOTIDE SEQUENCE [LARGE SCALE GENOMIC DNA]</scope>
    <source>
        <strain evidence="2">cv. Niubang</strain>
    </source>
</reference>
<gene>
    <name evidence="1" type="ORF">L6452_26309</name>
</gene>
<accession>A0ACB9AGX0</accession>
<dbReference type="EMBL" id="CM042054">
    <property type="protein sequence ID" value="KAI3707680.1"/>
    <property type="molecule type" value="Genomic_DNA"/>
</dbReference>
<evidence type="ECO:0000313" key="2">
    <source>
        <dbReference type="Proteomes" id="UP001055879"/>
    </source>
</evidence>
<organism evidence="1 2">
    <name type="scientific">Arctium lappa</name>
    <name type="common">Greater burdock</name>
    <name type="synonym">Lappa major</name>
    <dbReference type="NCBI Taxonomy" id="4217"/>
    <lineage>
        <taxon>Eukaryota</taxon>
        <taxon>Viridiplantae</taxon>
        <taxon>Streptophyta</taxon>
        <taxon>Embryophyta</taxon>
        <taxon>Tracheophyta</taxon>
        <taxon>Spermatophyta</taxon>
        <taxon>Magnoliopsida</taxon>
        <taxon>eudicotyledons</taxon>
        <taxon>Gunneridae</taxon>
        <taxon>Pentapetalae</taxon>
        <taxon>asterids</taxon>
        <taxon>campanulids</taxon>
        <taxon>Asterales</taxon>
        <taxon>Asteraceae</taxon>
        <taxon>Carduoideae</taxon>
        <taxon>Cardueae</taxon>
        <taxon>Arctiinae</taxon>
        <taxon>Arctium</taxon>
    </lineage>
</organism>
<name>A0ACB9AGX0_ARCLA</name>
<sequence length="121" mass="13800">MIPTKPDDSSEGEKIKDQEDPMIIEVDIYRSPSEGKRKLSAEEEVERLKGLKKIKRRKEVKDQVVHESVIDQYLLSTISNVWINGTKSFTTYPESILLEVGRANSVVQVEKLICLYTYGLG</sequence>
<evidence type="ECO:0000313" key="1">
    <source>
        <dbReference type="EMBL" id="KAI3707680.1"/>
    </source>
</evidence>
<reference evidence="1 2" key="2">
    <citation type="journal article" date="2022" name="Mol. Ecol. Resour.">
        <title>The genomes of chicory, endive, great burdock and yacon provide insights into Asteraceae paleo-polyploidization history and plant inulin production.</title>
        <authorList>
            <person name="Fan W."/>
            <person name="Wang S."/>
            <person name="Wang H."/>
            <person name="Wang A."/>
            <person name="Jiang F."/>
            <person name="Liu H."/>
            <person name="Zhao H."/>
            <person name="Xu D."/>
            <person name="Zhang Y."/>
        </authorList>
    </citation>
    <scope>NUCLEOTIDE SEQUENCE [LARGE SCALE GENOMIC DNA]</scope>
    <source>
        <strain evidence="2">cv. Niubang</strain>
    </source>
</reference>
<keyword evidence="2" id="KW-1185">Reference proteome</keyword>
<comment type="caution">
    <text evidence="1">The sequence shown here is derived from an EMBL/GenBank/DDBJ whole genome shotgun (WGS) entry which is preliminary data.</text>
</comment>
<protein>
    <submittedName>
        <fullName evidence="1">Uncharacterized protein</fullName>
    </submittedName>
</protein>